<dbReference type="STRING" id="930991.A0A0D0EAT7"/>
<proteinExistence type="predicted"/>
<feature type="compositionally biased region" description="Basic and acidic residues" evidence="1">
    <location>
        <begin position="284"/>
        <end position="317"/>
    </location>
</feature>
<feature type="compositionally biased region" description="Basic and acidic residues" evidence="1">
    <location>
        <begin position="231"/>
        <end position="242"/>
    </location>
</feature>
<feature type="compositionally biased region" description="Basic and acidic residues" evidence="1">
    <location>
        <begin position="126"/>
        <end position="172"/>
    </location>
</feature>
<evidence type="ECO:0000313" key="2">
    <source>
        <dbReference type="EMBL" id="KIL00670.1"/>
    </source>
</evidence>
<dbReference type="Proteomes" id="UP000054538">
    <property type="component" value="Unassembled WGS sequence"/>
</dbReference>
<accession>A0A0D0EAT7</accession>
<gene>
    <name evidence="2" type="ORF">PAXRUDRAFT_683368</name>
</gene>
<feature type="compositionally biased region" description="Polar residues" evidence="1">
    <location>
        <begin position="355"/>
        <end position="365"/>
    </location>
</feature>
<dbReference type="EMBL" id="KN824829">
    <property type="protein sequence ID" value="KIL00670.1"/>
    <property type="molecule type" value="Genomic_DNA"/>
</dbReference>
<keyword evidence="3" id="KW-1185">Reference proteome</keyword>
<protein>
    <submittedName>
        <fullName evidence="2">Uncharacterized protein</fullName>
    </submittedName>
</protein>
<dbReference type="AlphaFoldDB" id="A0A0D0EAT7"/>
<feature type="compositionally biased region" description="Polar residues" evidence="1">
    <location>
        <begin position="60"/>
        <end position="73"/>
    </location>
</feature>
<name>A0A0D0EAT7_9AGAM</name>
<dbReference type="HOGENOM" id="CLU_524880_0_0_1"/>
<dbReference type="InParanoid" id="A0A0D0EAT7"/>
<feature type="compositionally biased region" description="Basic and acidic residues" evidence="1">
    <location>
        <begin position="338"/>
        <end position="352"/>
    </location>
</feature>
<reference evidence="2 3" key="1">
    <citation type="submission" date="2014-04" db="EMBL/GenBank/DDBJ databases">
        <authorList>
            <consortium name="DOE Joint Genome Institute"/>
            <person name="Kuo A."/>
            <person name="Kohler A."/>
            <person name="Jargeat P."/>
            <person name="Nagy L.G."/>
            <person name="Floudas D."/>
            <person name="Copeland A."/>
            <person name="Barry K.W."/>
            <person name="Cichocki N."/>
            <person name="Veneault-Fourrey C."/>
            <person name="LaButti K."/>
            <person name="Lindquist E.A."/>
            <person name="Lipzen A."/>
            <person name="Lundell T."/>
            <person name="Morin E."/>
            <person name="Murat C."/>
            <person name="Sun H."/>
            <person name="Tunlid A."/>
            <person name="Henrissat B."/>
            <person name="Grigoriev I.V."/>
            <person name="Hibbett D.S."/>
            <person name="Martin F."/>
            <person name="Nordberg H.P."/>
            <person name="Cantor M.N."/>
            <person name="Hua S.X."/>
        </authorList>
    </citation>
    <scope>NUCLEOTIDE SEQUENCE [LARGE SCALE GENOMIC DNA]</scope>
    <source>
        <strain evidence="2 3">Ve08.2h10</strain>
    </source>
</reference>
<feature type="compositionally biased region" description="Low complexity" evidence="1">
    <location>
        <begin position="205"/>
        <end position="230"/>
    </location>
</feature>
<reference evidence="3" key="2">
    <citation type="submission" date="2015-01" db="EMBL/GenBank/DDBJ databases">
        <title>Evolutionary Origins and Diversification of the Mycorrhizal Mutualists.</title>
        <authorList>
            <consortium name="DOE Joint Genome Institute"/>
            <consortium name="Mycorrhizal Genomics Consortium"/>
            <person name="Kohler A."/>
            <person name="Kuo A."/>
            <person name="Nagy L.G."/>
            <person name="Floudas D."/>
            <person name="Copeland A."/>
            <person name="Barry K.W."/>
            <person name="Cichocki N."/>
            <person name="Veneault-Fourrey C."/>
            <person name="LaButti K."/>
            <person name="Lindquist E.A."/>
            <person name="Lipzen A."/>
            <person name="Lundell T."/>
            <person name="Morin E."/>
            <person name="Murat C."/>
            <person name="Riley R."/>
            <person name="Ohm R."/>
            <person name="Sun H."/>
            <person name="Tunlid A."/>
            <person name="Henrissat B."/>
            <person name="Grigoriev I.V."/>
            <person name="Hibbett D.S."/>
            <person name="Martin F."/>
        </authorList>
    </citation>
    <scope>NUCLEOTIDE SEQUENCE [LARGE SCALE GENOMIC DNA]</scope>
    <source>
        <strain evidence="3">Ve08.2h10</strain>
    </source>
</reference>
<feature type="compositionally biased region" description="Low complexity" evidence="1">
    <location>
        <begin position="249"/>
        <end position="279"/>
    </location>
</feature>
<evidence type="ECO:0000256" key="1">
    <source>
        <dbReference type="SAM" id="MobiDB-lite"/>
    </source>
</evidence>
<feature type="region of interest" description="Disordered" evidence="1">
    <location>
        <begin position="464"/>
        <end position="485"/>
    </location>
</feature>
<feature type="compositionally biased region" description="Basic and acidic residues" evidence="1">
    <location>
        <begin position="81"/>
        <end position="118"/>
    </location>
</feature>
<organism evidence="2 3">
    <name type="scientific">Paxillus rubicundulus Ve08.2h10</name>
    <dbReference type="NCBI Taxonomy" id="930991"/>
    <lineage>
        <taxon>Eukaryota</taxon>
        <taxon>Fungi</taxon>
        <taxon>Dikarya</taxon>
        <taxon>Basidiomycota</taxon>
        <taxon>Agaricomycotina</taxon>
        <taxon>Agaricomycetes</taxon>
        <taxon>Agaricomycetidae</taxon>
        <taxon>Boletales</taxon>
        <taxon>Paxilineae</taxon>
        <taxon>Paxillaceae</taxon>
        <taxon>Paxillus</taxon>
    </lineage>
</organism>
<dbReference type="OrthoDB" id="3269397at2759"/>
<feature type="region of interest" description="Disordered" evidence="1">
    <location>
        <begin position="1"/>
        <end position="398"/>
    </location>
</feature>
<sequence>MSNLPPKPDFSRAPSVWPAPGEDRRLGGRSTPDWPSRQRDDRDAREHERGGRSYYPPGSPASSRDSYGANSRSAYHGRGYRGHDDSRHRDNLRKDWNRDRGSYRRPDDTWIPRKDYGADRASSSRRGYDGPHPRETEWRSRDDYRRERERGRSRERDYPYTDRKDREHDRRRSSPTYRPAPLSPCRDYHTGVHSPSRRPRPSYPPGGRRSSSPRSTGSRSRKSSTSPMTRVKPEVSDHHLPHENAPQQTSLSSPRKSSRFSRSASPRRPLSPKSSPTRSQVKPESPEAEARQHFHPDEPHGDDRPKLPKHEPAKGEDQLVVLENQIHAEPTAEPPFSKGKDRSDARDRDPHATKKQSTSPQQTPLSPLEHYQLQQLHQGAEAVPTPSTEPAKPAVTQPYLPIIPRYEAKPKFSLAYEAEFHRLDAHRAHAATEWRRCSKASRRALHELDMTTLDLRAAQHRRELAESHRKKAHHGQLGIDAETEQ</sequence>
<evidence type="ECO:0000313" key="3">
    <source>
        <dbReference type="Proteomes" id="UP000054538"/>
    </source>
</evidence>
<feature type="compositionally biased region" description="Basic and acidic residues" evidence="1">
    <location>
        <begin position="36"/>
        <end position="51"/>
    </location>
</feature>